<reference evidence="2 3" key="1">
    <citation type="submission" date="2016-10" db="EMBL/GenBank/DDBJ databases">
        <authorList>
            <person name="de Groot N.N."/>
        </authorList>
    </citation>
    <scope>NUCLEOTIDE SEQUENCE [LARGE SCALE GENOMIC DNA]</scope>
    <source>
        <strain evidence="2 3">BH539</strain>
    </source>
</reference>
<dbReference type="Proteomes" id="UP000198641">
    <property type="component" value="Unassembled WGS sequence"/>
</dbReference>
<feature type="region of interest" description="Disordered" evidence="1">
    <location>
        <begin position="100"/>
        <end position="128"/>
    </location>
</feature>
<name>A0A1G7NZN2_9GAMM</name>
<dbReference type="OrthoDB" id="1495305at2"/>
<proteinExistence type="predicted"/>
<dbReference type="AlphaFoldDB" id="A0A1G7NZN2"/>
<evidence type="ECO:0000313" key="2">
    <source>
        <dbReference type="EMBL" id="SDF79506.1"/>
    </source>
</evidence>
<keyword evidence="3" id="KW-1185">Reference proteome</keyword>
<protein>
    <submittedName>
        <fullName evidence="2">Uncharacterized protein</fullName>
    </submittedName>
</protein>
<dbReference type="EMBL" id="FNCI01000002">
    <property type="protein sequence ID" value="SDF79506.1"/>
    <property type="molecule type" value="Genomic_DNA"/>
</dbReference>
<evidence type="ECO:0000256" key="1">
    <source>
        <dbReference type="SAM" id="MobiDB-lite"/>
    </source>
</evidence>
<accession>A0A1G7NZN2</accession>
<dbReference type="RefSeq" id="WP_092522919.1">
    <property type="nucleotide sequence ID" value="NZ_FNCI01000002.1"/>
</dbReference>
<organism evidence="2 3">
    <name type="scientific">Onishia taeanensis</name>
    <dbReference type="NCBI Taxonomy" id="284577"/>
    <lineage>
        <taxon>Bacteria</taxon>
        <taxon>Pseudomonadati</taxon>
        <taxon>Pseudomonadota</taxon>
        <taxon>Gammaproteobacteria</taxon>
        <taxon>Oceanospirillales</taxon>
        <taxon>Halomonadaceae</taxon>
        <taxon>Onishia</taxon>
    </lineage>
</organism>
<sequence>MQRYPDIEIYLAQAPIEALDAWLAASLDAPPLSRAGKRQWRTTGHLDGKKVPVLLVEQAADGFASLWFDSDATPWPRDADCARSAASALDVEVRCSLGGWQPGDDPDRFWRVQPDGQEDAITWPDSGK</sequence>
<gene>
    <name evidence="2" type="ORF">SAMN05216571_10237</name>
</gene>
<dbReference type="STRING" id="284577.SAMN05216571_10237"/>
<evidence type="ECO:0000313" key="3">
    <source>
        <dbReference type="Proteomes" id="UP000198641"/>
    </source>
</evidence>